<evidence type="ECO:0000256" key="1">
    <source>
        <dbReference type="PROSITE-ProRule" id="PRU00169"/>
    </source>
</evidence>
<dbReference type="PROSITE" id="PS50110">
    <property type="entry name" value="RESPONSE_REGULATORY"/>
    <property type="match status" value="1"/>
</dbReference>
<dbReference type="EMBL" id="JBHTJP010000034">
    <property type="protein sequence ID" value="MFD0976879.1"/>
    <property type="molecule type" value="Genomic_DNA"/>
</dbReference>
<evidence type="ECO:0000259" key="2">
    <source>
        <dbReference type="PROSITE" id="PS50110"/>
    </source>
</evidence>
<feature type="domain" description="Response regulatory" evidence="2">
    <location>
        <begin position="8"/>
        <end position="130"/>
    </location>
</feature>
<dbReference type="InterPro" id="IPR052893">
    <property type="entry name" value="TCS_response_regulator"/>
</dbReference>
<name>A0ABW3IFR0_9FLAO</name>
<accession>A0ABW3IFR0</accession>
<feature type="modified residue" description="4-aspartylphosphate" evidence="1">
    <location>
        <position position="62"/>
    </location>
</feature>
<dbReference type="InterPro" id="IPR001789">
    <property type="entry name" value="Sig_transdc_resp-reg_receiver"/>
</dbReference>
<dbReference type="SUPFAM" id="SSF52172">
    <property type="entry name" value="CheY-like"/>
    <property type="match status" value="1"/>
</dbReference>
<dbReference type="PANTHER" id="PTHR44520:SF2">
    <property type="entry name" value="RESPONSE REGULATOR RCP1"/>
    <property type="match status" value="1"/>
</dbReference>
<protein>
    <submittedName>
        <fullName evidence="3">Response regulator</fullName>
    </submittedName>
</protein>
<dbReference type="RefSeq" id="WP_380738678.1">
    <property type="nucleotide sequence ID" value="NZ_JBHTJP010000034.1"/>
</dbReference>
<gene>
    <name evidence="3" type="ORF">ACFQ1G_08755</name>
</gene>
<dbReference type="InterPro" id="IPR011006">
    <property type="entry name" value="CheY-like_superfamily"/>
</dbReference>
<dbReference type="Gene3D" id="3.40.50.2300">
    <property type="match status" value="1"/>
</dbReference>
<keyword evidence="4" id="KW-1185">Reference proteome</keyword>
<evidence type="ECO:0000313" key="4">
    <source>
        <dbReference type="Proteomes" id="UP001597100"/>
    </source>
</evidence>
<dbReference type="Pfam" id="PF00072">
    <property type="entry name" value="Response_reg"/>
    <property type="match status" value="1"/>
</dbReference>
<evidence type="ECO:0000313" key="3">
    <source>
        <dbReference type="EMBL" id="MFD0976879.1"/>
    </source>
</evidence>
<dbReference type="SMART" id="SM00448">
    <property type="entry name" value="REC"/>
    <property type="match status" value="1"/>
</dbReference>
<sequence>MSKLKTAEVVIAEDDLIIARLEQYSLQKTVHCTPVICKNGKEAIKYLDKRKDPDTPVLLILDLNMPVLDGWDFLGILESKPYSKNIFVVVVTSSIFQEDQKRALNNPQVIGYFVKPLFRDHFKQIFELPQINHLFADSILPHT</sequence>
<reference evidence="4" key="1">
    <citation type="journal article" date="2019" name="Int. J. Syst. Evol. Microbiol.">
        <title>The Global Catalogue of Microorganisms (GCM) 10K type strain sequencing project: providing services to taxonomists for standard genome sequencing and annotation.</title>
        <authorList>
            <consortium name="The Broad Institute Genomics Platform"/>
            <consortium name="The Broad Institute Genome Sequencing Center for Infectious Disease"/>
            <person name="Wu L."/>
            <person name="Ma J."/>
        </authorList>
    </citation>
    <scope>NUCLEOTIDE SEQUENCE [LARGE SCALE GENOMIC DNA]</scope>
    <source>
        <strain evidence="4">CCUG 60898</strain>
    </source>
</reference>
<keyword evidence="1" id="KW-0597">Phosphoprotein</keyword>
<dbReference type="PANTHER" id="PTHR44520">
    <property type="entry name" value="RESPONSE REGULATOR RCP1-RELATED"/>
    <property type="match status" value="1"/>
</dbReference>
<organism evidence="3 4">
    <name type="scientific">Salinimicrobium gaetbulicola</name>
    <dbReference type="NCBI Taxonomy" id="999702"/>
    <lineage>
        <taxon>Bacteria</taxon>
        <taxon>Pseudomonadati</taxon>
        <taxon>Bacteroidota</taxon>
        <taxon>Flavobacteriia</taxon>
        <taxon>Flavobacteriales</taxon>
        <taxon>Flavobacteriaceae</taxon>
        <taxon>Salinimicrobium</taxon>
    </lineage>
</organism>
<dbReference type="Proteomes" id="UP001597100">
    <property type="component" value="Unassembled WGS sequence"/>
</dbReference>
<comment type="caution">
    <text evidence="3">The sequence shown here is derived from an EMBL/GenBank/DDBJ whole genome shotgun (WGS) entry which is preliminary data.</text>
</comment>
<proteinExistence type="predicted"/>